<sequence length="430" mass="49215">MVGVLYFECLTIIVLMSLLFYISKKSIVFLWFCTIYLVVFPLSGLYLYYTGDYSPVGQPYWENENAYLYSSVLSLSSIVLVFVSYYISLCFFKIKFDSVDLLYKKSNNLFYIIMASFSLLTLFLLFQKYGGFFNFIQNINSYRSGGGVGAGFLQYPATMLLPTILFFHMATNPNAKNFGKFYILFFALSLIPLIILGFRGPVVIITLQFSFFYHHFISKIGFKKIAVYSLLLFLILLTWGYLREARDSTSFSFIVLFELAISVVIFRTRGIEVLSAIVSRPEKIDYNYFLANLVESFTSFIPRAIYAAKDISTTEKITTIYFSNDLFSIGIIKEIYGGVSSTFLGHAYWSAGALGVIIVSIVTGVIIGVVQNLYSYSRGNTIVIFFVGMFFSYIHFYIESFQLAINAFIMNILMFSVFFFILPKRVKNDF</sequence>
<gene>
    <name evidence="2" type="ORF">OS133_12395</name>
    <name evidence="3" type="ORF">OS134_00255</name>
</gene>
<evidence type="ECO:0000313" key="3">
    <source>
        <dbReference type="EMBL" id="MDW4822507.1"/>
    </source>
</evidence>
<organism evidence="2 4">
    <name type="scientific">Shewanella fidelis</name>
    <dbReference type="NCBI Taxonomy" id="173509"/>
    <lineage>
        <taxon>Bacteria</taxon>
        <taxon>Pseudomonadati</taxon>
        <taxon>Pseudomonadota</taxon>
        <taxon>Gammaproteobacteria</taxon>
        <taxon>Alteromonadales</taxon>
        <taxon>Shewanellaceae</taxon>
        <taxon>Shewanella</taxon>
    </lineage>
</organism>
<dbReference type="EMBL" id="JAPMLD010000001">
    <property type="protein sequence ID" value="MDW4822507.1"/>
    <property type="molecule type" value="Genomic_DNA"/>
</dbReference>
<feature type="transmembrane region" description="Helical" evidence="1">
    <location>
        <begin position="28"/>
        <end position="48"/>
    </location>
</feature>
<accession>A0AAW8NNT6</accession>
<evidence type="ECO:0000256" key="1">
    <source>
        <dbReference type="SAM" id="Phobius"/>
    </source>
</evidence>
<feature type="transmembrane region" description="Helical" evidence="1">
    <location>
        <begin position="404"/>
        <end position="422"/>
    </location>
</feature>
<dbReference type="InterPro" id="IPR029468">
    <property type="entry name" value="O-ag_pol_Wzy"/>
</dbReference>
<dbReference type="AlphaFoldDB" id="A0AAW8NNT6"/>
<keyword evidence="1" id="KW-0472">Membrane</keyword>
<proteinExistence type="predicted"/>
<feature type="transmembrane region" description="Helical" evidence="1">
    <location>
        <begin position="382"/>
        <end position="398"/>
    </location>
</feature>
<feature type="transmembrane region" description="Helical" evidence="1">
    <location>
        <begin position="181"/>
        <end position="213"/>
    </location>
</feature>
<dbReference type="Proteomes" id="UP001259340">
    <property type="component" value="Unassembled WGS sequence"/>
</dbReference>
<reference evidence="2" key="2">
    <citation type="submission" date="2022-11" db="EMBL/GenBank/DDBJ databases">
        <title>Prophages regulate Shewanella fidelis motility and biofilm formation: implications for gut colonization dynamics in Ciona robusta.</title>
        <authorList>
            <person name="Natarajan O."/>
            <person name="Gibboney S.L."/>
            <person name="Young M.N."/>
            <person name="Lim S.J."/>
            <person name="Pluta N."/>
            <person name="Atkinson C.G.F."/>
            <person name="Leigh B.A."/>
            <person name="Liberti A."/>
            <person name="Kees E."/>
            <person name="Breitbart M."/>
            <person name="Gralnick J."/>
            <person name="Dishaw L.J."/>
        </authorList>
    </citation>
    <scope>NUCLEOTIDE SEQUENCE</scope>
    <source>
        <strain evidence="2">3313</strain>
    </source>
</reference>
<keyword evidence="5" id="KW-1185">Reference proteome</keyword>
<feature type="transmembrane region" description="Helical" evidence="1">
    <location>
        <begin position="5"/>
        <end position="22"/>
    </location>
</feature>
<evidence type="ECO:0000313" key="5">
    <source>
        <dbReference type="Proteomes" id="UP001271263"/>
    </source>
</evidence>
<evidence type="ECO:0000313" key="4">
    <source>
        <dbReference type="Proteomes" id="UP001259340"/>
    </source>
</evidence>
<feature type="transmembrane region" description="Helical" evidence="1">
    <location>
        <begin position="248"/>
        <end position="266"/>
    </location>
</feature>
<name>A0AAW8NNT6_9GAMM</name>
<keyword evidence="2" id="KW-0436">Ligase</keyword>
<dbReference type="Proteomes" id="UP001271263">
    <property type="component" value="Unassembled WGS sequence"/>
</dbReference>
<dbReference type="GO" id="GO:0016874">
    <property type="term" value="F:ligase activity"/>
    <property type="evidence" value="ECO:0007669"/>
    <property type="project" value="UniProtKB-KW"/>
</dbReference>
<keyword evidence="1" id="KW-0812">Transmembrane</keyword>
<reference evidence="3 5" key="1">
    <citation type="journal article" date="2022" name="bioRxiv">
        <title>Prophages regulate Shewanella fidelis 3313 motility and biofilm formation: implications for gut colonization dynamics in Ciona robusta.</title>
        <authorList>
            <person name="Natarajan O."/>
            <person name="Gibboney S.L."/>
            <person name="Young M.N."/>
            <person name="Lim S.J."/>
            <person name="Pluta N."/>
            <person name="Atkinson C.G."/>
            <person name="Leigh B.A."/>
            <person name="Liberti A."/>
            <person name="Kees E.D."/>
            <person name="Breitbart M."/>
            <person name="Gralnick J.A."/>
            <person name="Dishaw L.J."/>
        </authorList>
    </citation>
    <scope>NUCLEOTIDE SEQUENCE [LARGE SCALE GENOMIC DNA]</scope>
    <source>
        <strain evidence="3 5">JG4066</strain>
    </source>
</reference>
<feature type="transmembrane region" description="Helical" evidence="1">
    <location>
        <begin position="225"/>
        <end position="242"/>
    </location>
</feature>
<evidence type="ECO:0000313" key="2">
    <source>
        <dbReference type="EMBL" id="MDR8524425.1"/>
    </source>
</evidence>
<keyword evidence="1" id="KW-1133">Transmembrane helix</keyword>
<feature type="transmembrane region" description="Helical" evidence="1">
    <location>
        <begin position="68"/>
        <end position="88"/>
    </location>
</feature>
<dbReference type="Pfam" id="PF14296">
    <property type="entry name" value="O-ag_pol_Wzy"/>
    <property type="match status" value="1"/>
</dbReference>
<comment type="caution">
    <text evidence="2">The sequence shown here is derived from an EMBL/GenBank/DDBJ whole genome shotgun (WGS) entry which is preliminary data.</text>
</comment>
<dbReference type="EMBL" id="JAPMLE010000001">
    <property type="protein sequence ID" value="MDR8524425.1"/>
    <property type="molecule type" value="Genomic_DNA"/>
</dbReference>
<feature type="transmembrane region" description="Helical" evidence="1">
    <location>
        <begin position="147"/>
        <end position="169"/>
    </location>
</feature>
<feature type="transmembrane region" description="Helical" evidence="1">
    <location>
        <begin position="347"/>
        <end position="370"/>
    </location>
</feature>
<dbReference type="RefSeq" id="WP_310655030.1">
    <property type="nucleotide sequence ID" value="NZ_JAPMLA010000008.1"/>
</dbReference>
<protein>
    <submittedName>
        <fullName evidence="2">O-antigen ligase</fullName>
    </submittedName>
</protein>
<feature type="transmembrane region" description="Helical" evidence="1">
    <location>
        <begin position="108"/>
        <end position="126"/>
    </location>
</feature>